<dbReference type="AlphaFoldDB" id="A0A699ZRA9"/>
<sequence length="104" mass="11617">MEALVRDKGTGSCDAVTGPTSLFVAPGNKKMLCPAEAVSVQLLVCRRCWRSPRWSPTHLPAQARCSASRPGEHTSRYLFWQEVMLMDNIYLGYSKKNEGSRVKT</sequence>
<organism evidence="1 2">
    <name type="scientific">Haematococcus lacustris</name>
    <name type="common">Green alga</name>
    <name type="synonym">Haematococcus pluvialis</name>
    <dbReference type="NCBI Taxonomy" id="44745"/>
    <lineage>
        <taxon>Eukaryota</taxon>
        <taxon>Viridiplantae</taxon>
        <taxon>Chlorophyta</taxon>
        <taxon>core chlorophytes</taxon>
        <taxon>Chlorophyceae</taxon>
        <taxon>CS clade</taxon>
        <taxon>Chlamydomonadales</taxon>
        <taxon>Haematococcaceae</taxon>
        <taxon>Haematococcus</taxon>
    </lineage>
</organism>
<reference evidence="1 2" key="1">
    <citation type="submission" date="2020-02" db="EMBL/GenBank/DDBJ databases">
        <title>Draft genome sequence of Haematococcus lacustris strain NIES-144.</title>
        <authorList>
            <person name="Morimoto D."/>
            <person name="Nakagawa S."/>
            <person name="Yoshida T."/>
            <person name="Sawayama S."/>
        </authorList>
    </citation>
    <scope>NUCLEOTIDE SEQUENCE [LARGE SCALE GENOMIC DNA]</scope>
    <source>
        <strain evidence="1 2">NIES-144</strain>
    </source>
</reference>
<evidence type="ECO:0000313" key="1">
    <source>
        <dbReference type="EMBL" id="GFH21304.1"/>
    </source>
</evidence>
<proteinExistence type="predicted"/>
<dbReference type="Proteomes" id="UP000485058">
    <property type="component" value="Unassembled WGS sequence"/>
</dbReference>
<evidence type="ECO:0000313" key="2">
    <source>
        <dbReference type="Proteomes" id="UP000485058"/>
    </source>
</evidence>
<accession>A0A699ZRA9</accession>
<gene>
    <name evidence="1" type="ORF">HaLaN_18579</name>
</gene>
<keyword evidence="2" id="KW-1185">Reference proteome</keyword>
<feature type="non-terminal residue" evidence="1">
    <location>
        <position position="1"/>
    </location>
</feature>
<dbReference type="EMBL" id="BLLF01001803">
    <property type="protein sequence ID" value="GFH21304.1"/>
    <property type="molecule type" value="Genomic_DNA"/>
</dbReference>
<protein>
    <submittedName>
        <fullName evidence="1">Uncharacterized protein</fullName>
    </submittedName>
</protein>
<name>A0A699ZRA9_HAELA</name>
<feature type="non-terminal residue" evidence="1">
    <location>
        <position position="104"/>
    </location>
</feature>
<comment type="caution">
    <text evidence="1">The sequence shown here is derived from an EMBL/GenBank/DDBJ whole genome shotgun (WGS) entry which is preliminary data.</text>
</comment>